<evidence type="ECO:0000256" key="1">
    <source>
        <dbReference type="SAM" id="MobiDB-lite"/>
    </source>
</evidence>
<evidence type="ECO:0000313" key="2">
    <source>
        <dbReference type="EMBL" id="CAD8043262.1"/>
    </source>
</evidence>
<dbReference type="AlphaFoldDB" id="A0A8S1JM52"/>
<sequence length="177" mass="20202">MGTSICVKGSQQTQVEIKTISQHSNKLNGPPNLFRPTPIISILITDEQVEKEESLKIELSQQQNERQVDQLFFYTAQQSEEIDSQQQNPWIKKNFAIEAINVSKFKNDDMNNSQNGNLNNSFDQKNSFADTSKQKPILRKRSGQESSNISLSAGSQRSIKKVSFDKKQQVLYTKFKN</sequence>
<reference evidence="2" key="1">
    <citation type="submission" date="2021-01" db="EMBL/GenBank/DDBJ databases">
        <authorList>
            <consortium name="Genoscope - CEA"/>
            <person name="William W."/>
        </authorList>
    </citation>
    <scope>NUCLEOTIDE SEQUENCE</scope>
</reference>
<dbReference type="EMBL" id="CAJJDM010000001">
    <property type="protein sequence ID" value="CAD8043262.1"/>
    <property type="molecule type" value="Genomic_DNA"/>
</dbReference>
<name>A0A8S1JM52_PARPR</name>
<comment type="caution">
    <text evidence="2">The sequence shown here is derived from an EMBL/GenBank/DDBJ whole genome shotgun (WGS) entry which is preliminary data.</text>
</comment>
<protein>
    <submittedName>
        <fullName evidence="2">Uncharacterized protein</fullName>
    </submittedName>
</protein>
<feature type="compositionally biased region" description="Low complexity" evidence="1">
    <location>
        <begin position="110"/>
        <end position="121"/>
    </location>
</feature>
<gene>
    <name evidence="2" type="ORF">PPRIM_AZ9-3.1.T0040486</name>
</gene>
<feature type="region of interest" description="Disordered" evidence="1">
    <location>
        <begin position="106"/>
        <end position="161"/>
    </location>
</feature>
<evidence type="ECO:0000313" key="3">
    <source>
        <dbReference type="Proteomes" id="UP000688137"/>
    </source>
</evidence>
<organism evidence="2 3">
    <name type="scientific">Paramecium primaurelia</name>
    <dbReference type="NCBI Taxonomy" id="5886"/>
    <lineage>
        <taxon>Eukaryota</taxon>
        <taxon>Sar</taxon>
        <taxon>Alveolata</taxon>
        <taxon>Ciliophora</taxon>
        <taxon>Intramacronucleata</taxon>
        <taxon>Oligohymenophorea</taxon>
        <taxon>Peniculida</taxon>
        <taxon>Parameciidae</taxon>
        <taxon>Paramecium</taxon>
    </lineage>
</organism>
<feature type="compositionally biased region" description="Polar residues" evidence="1">
    <location>
        <begin position="122"/>
        <end position="131"/>
    </location>
</feature>
<accession>A0A8S1JM52</accession>
<feature type="compositionally biased region" description="Polar residues" evidence="1">
    <location>
        <begin position="144"/>
        <end position="157"/>
    </location>
</feature>
<dbReference type="Proteomes" id="UP000688137">
    <property type="component" value="Unassembled WGS sequence"/>
</dbReference>
<dbReference type="OMA" id="NDDMNNS"/>
<proteinExistence type="predicted"/>
<keyword evidence="3" id="KW-1185">Reference proteome</keyword>